<protein>
    <recommendedName>
        <fullName evidence="1">PD-(D/E)XK endonuclease-like domain-containing protein</fullName>
    </recommendedName>
</protein>
<accession>A0A0G0JI98</accession>
<proteinExistence type="predicted"/>
<evidence type="ECO:0000313" key="3">
    <source>
        <dbReference type="Proteomes" id="UP000034235"/>
    </source>
</evidence>
<name>A0A0G0JI98_9BACT</name>
<dbReference type="Proteomes" id="UP000034235">
    <property type="component" value="Unassembled WGS sequence"/>
</dbReference>
<reference evidence="2 3" key="1">
    <citation type="journal article" date="2015" name="Nature">
        <title>rRNA introns, odd ribosomes, and small enigmatic genomes across a large radiation of phyla.</title>
        <authorList>
            <person name="Brown C.T."/>
            <person name="Hug L.A."/>
            <person name="Thomas B.C."/>
            <person name="Sharon I."/>
            <person name="Castelle C.J."/>
            <person name="Singh A."/>
            <person name="Wilkins M.J."/>
            <person name="Williams K.H."/>
            <person name="Banfield J.F."/>
        </authorList>
    </citation>
    <scope>NUCLEOTIDE SEQUENCE [LARGE SCALE GENOMIC DNA]</scope>
</reference>
<sequence>MPWGDGIPKIRCFSLTDIHDFESCPFRFFVRHNLERKAEIDDSSPSMALGTLLDESIKLFLTSNALSFGVDYLPNIINGALAKMKYNVSEKGSRSFYYKHMDFINDEIVQKANEVFKKYYEALDGKIKKSLGEVGFCEYVIDCEDGKLKFWGGPDTFELGDDGVPEVVDYKYHENPERGVSRLDMDLMPKMYILLSAKKLQDKGYSKARFVVRQWSQPTDDSLWEDFDLTELDSISERLKSKVQKILESKDLSFCEKSFCRACKSEKRVEYIKQLEDKKMINLSADVLYTP</sequence>
<dbReference type="AlphaFoldDB" id="A0A0G0JI98"/>
<organism evidence="2 3">
    <name type="scientific">Candidatus Daviesbacteria bacterium GW2011_GWA2_38_24</name>
    <dbReference type="NCBI Taxonomy" id="1618422"/>
    <lineage>
        <taxon>Bacteria</taxon>
        <taxon>Candidatus Daviesiibacteriota</taxon>
    </lineage>
</organism>
<dbReference type="EMBL" id="LBUP01000001">
    <property type="protein sequence ID" value="KKQ67453.1"/>
    <property type="molecule type" value="Genomic_DNA"/>
</dbReference>
<gene>
    <name evidence="2" type="ORF">US86_C0001G0380</name>
</gene>
<feature type="domain" description="PD-(D/E)XK endonuclease-like" evidence="1">
    <location>
        <begin position="13"/>
        <end position="264"/>
    </location>
</feature>
<dbReference type="Pfam" id="PF12705">
    <property type="entry name" value="PDDEXK_1"/>
    <property type="match status" value="1"/>
</dbReference>
<comment type="caution">
    <text evidence="2">The sequence shown here is derived from an EMBL/GenBank/DDBJ whole genome shotgun (WGS) entry which is preliminary data.</text>
</comment>
<evidence type="ECO:0000313" key="2">
    <source>
        <dbReference type="EMBL" id="KKQ67453.1"/>
    </source>
</evidence>
<evidence type="ECO:0000259" key="1">
    <source>
        <dbReference type="Pfam" id="PF12705"/>
    </source>
</evidence>
<dbReference type="InterPro" id="IPR038726">
    <property type="entry name" value="PDDEXK_AddAB-type"/>
</dbReference>